<proteinExistence type="predicted"/>
<gene>
    <name evidence="2" type="ORF">PR003_g28968</name>
</gene>
<evidence type="ECO:0000313" key="2">
    <source>
        <dbReference type="EMBL" id="KAE9276788.1"/>
    </source>
</evidence>
<organism evidence="2 3">
    <name type="scientific">Phytophthora rubi</name>
    <dbReference type="NCBI Taxonomy" id="129364"/>
    <lineage>
        <taxon>Eukaryota</taxon>
        <taxon>Sar</taxon>
        <taxon>Stramenopiles</taxon>
        <taxon>Oomycota</taxon>
        <taxon>Peronosporomycetes</taxon>
        <taxon>Peronosporales</taxon>
        <taxon>Peronosporaceae</taxon>
        <taxon>Phytophthora</taxon>
    </lineage>
</organism>
<feature type="region of interest" description="Disordered" evidence="1">
    <location>
        <begin position="37"/>
        <end position="77"/>
    </location>
</feature>
<dbReference type="Proteomes" id="UP000434957">
    <property type="component" value="Unassembled WGS sequence"/>
</dbReference>
<dbReference type="AlphaFoldDB" id="A0A6A4BRT3"/>
<keyword evidence="3" id="KW-1185">Reference proteome</keyword>
<dbReference type="EMBL" id="QXFT01004626">
    <property type="protein sequence ID" value="KAE9276788.1"/>
    <property type="molecule type" value="Genomic_DNA"/>
</dbReference>
<protein>
    <submittedName>
        <fullName evidence="2">Uncharacterized protein</fullName>
    </submittedName>
</protein>
<comment type="caution">
    <text evidence="2">The sequence shown here is derived from an EMBL/GenBank/DDBJ whole genome shotgun (WGS) entry which is preliminary data.</text>
</comment>
<reference evidence="2 3" key="1">
    <citation type="submission" date="2018-08" db="EMBL/GenBank/DDBJ databases">
        <title>Genomic investigation of the strawberry pathogen Phytophthora fragariae indicates pathogenicity is determined by transcriptional variation in three key races.</title>
        <authorList>
            <person name="Adams T.M."/>
            <person name="Armitage A.D."/>
            <person name="Sobczyk M.K."/>
            <person name="Bates H.J."/>
            <person name="Dunwell J.M."/>
            <person name="Nellist C.F."/>
            <person name="Harrison R.J."/>
        </authorList>
    </citation>
    <scope>NUCLEOTIDE SEQUENCE [LARGE SCALE GENOMIC DNA]</scope>
    <source>
        <strain evidence="2 3">SCRP333</strain>
    </source>
</reference>
<accession>A0A6A4BRT3</accession>
<evidence type="ECO:0000256" key="1">
    <source>
        <dbReference type="SAM" id="MobiDB-lite"/>
    </source>
</evidence>
<name>A0A6A4BRT3_9STRA</name>
<sequence length="77" mass="8489">MARSKYLFFCLPCTCSASLQPCRPKGHFQSHLAWVSTGPAASTQQQQTRSPQKPPQRDWRGALSTTTTTLLNGPRVA</sequence>
<evidence type="ECO:0000313" key="3">
    <source>
        <dbReference type="Proteomes" id="UP000434957"/>
    </source>
</evidence>
<feature type="compositionally biased region" description="Polar residues" evidence="1">
    <location>
        <begin position="39"/>
        <end position="51"/>
    </location>
</feature>